<protein>
    <submittedName>
        <fullName evidence="1">Uncharacterized protein</fullName>
    </submittedName>
</protein>
<evidence type="ECO:0000313" key="1">
    <source>
        <dbReference type="EMBL" id="MEQ1409791.1"/>
    </source>
</evidence>
<reference evidence="1 2" key="1">
    <citation type="submission" date="2024-05" db="EMBL/GenBank/DDBJ databases">
        <title>Neorhizobium sp. Rsf11, a plant growth promoting and heavy metal resistant PAH-degrader.</title>
        <authorList>
            <person name="Golubev S.N."/>
            <person name="Muratova A.Y."/>
            <person name="Markelova M.I."/>
        </authorList>
    </citation>
    <scope>NUCLEOTIDE SEQUENCE [LARGE SCALE GENOMIC DNA]</scope>
    <source>
        <strain evidence="1 2">Rsf11</strain>
    </source>
</reference>
<comment type="caution">
    <text evidence="1">The sequence shown here is derived from an EMBL/GenBank/DDBJ whole genome shotgun (WGS) entry which is preliminary data.</text>
</comment>
<keyword evidence="2" id="KW-1185">Reference proteome</keyword>
<name>A0ABV0MEA2_9HYPH</name>
<organism evidence="1 2">
    <name type="scientific">Neorhizobium phenanthreniclasticum</name>
    <dbReference type="NCBI Taxonomy" id="3157917"/>
    <lineage>
        <taxon>Bacteria</taxon>
        <taxon>Pseudomonadati</taxon>
        <taxon>Pseudomonadota</taxon>
        <taxon>Alphaproteobacteria</taxon>
        <taxon>Hyphomicrobiales</taxon>
        <taxon>Rhizobiaceae</taxon>
        <taxon>Rhizobium/Agrobacterium group</taxon>
        <taxon>Neorhizobium</taxon>
    </lineage>
</organism>
<proteinExistence type="predicted"/>
<gene>
    <name evidence="1" type="ORF">ABK249_33355</name>
</gene>
<accession>A0ABV0MEA2</accession>
<sequence length="156" mass="17005">MTDPSLPPLETRISRRLAEVLGMPRLCPRRACGRTGCCAAAVSADGEPECVGALQDFHRNLFAEQRKIAGGCAARFSRRDPLPEAENEAQTFMLRLNLSAAVAALAEEPANRPALRGWLRRLRLPPLAPPPRSIAGAFLRFGRVAEEEETFVEGGQ</sequence>
<dbReference type="EMBL" id="JBEAAL010000060">
    <property type="protein sequence ID" value="MEQ1409791.1"/>
    <property type="molecule type" value="Genomic_DNA"/>
</dbReference>
<dbReference type="Proteomes" id="UP001496627">
    <property type="component" value="Unassembled WGS sequence"/>
</dbReference>
<evidence type="ECO:0000313" key="2">
    <source>
        <dbReference type="Proteomes" id="UP001496627"/>
    </source>
</evidence>
<dbReference type="RefSeq" id="WP_348864894.1">
    <property type="nucleotide sequence ID" value="NZ_JBEAAL010000060.1"/>
</dbReference>